<dbReference type="AlphaFoldDB" id="A0A5N6P6P9"/>
<name>A0A5N6P6P9_9ASTR</name>
<accession>A0A5N6P6P9</accession>
<reference evidence="1 2" key="1">
    <citation type="submission" date="2019-05" db="EMBL/GenBank/DDBJ databases">
        <title>Mikania micrantha, genome provides insights into the molecular mechanism of rapid growth.</title>
        <authorList>
            <person name="Liu B."/>
        </authorList>
    </citation>
    <scope>NUCLEOTIDE SEQUENCE [LARGE SCALE GENOMIC DNA]</scope>
    <source>
        <strain evidence="1">NLD-2019</strain>
        <tissue evidence="1">Leaf</tissue>
    </source>
</reference>
<proteinExistence type="predicted"/>
<dbReference type="EMBL" id="SZYD01000006">
    <property type="protein sequence ID" value="KAD5961357.1"/>
    <property type="molecule type" value="Genomic_DNA"/>
</dbReference>
<keyword evidence="2" id="KW-1185">Reference proteome</keyword>
<comment type="caution">
    <text evidence="1">The sequence shown here is derived from an EMBL/GenBank/DDBJ whole genome shotgun (WGS) entry which is preliminary data.</text>
</comment>
<sequence length="259" mass="28969">MAILCLKDYHTIIFTTRPISLVFYGNSRLVYISPFFSASFDASSHTCVLLPLLTSPLAPPSYLLLKLSWMEAKGFSCFWIAPASTNLIAQLLPFCQEDGIHAIAKGKDQSYAENNLSPKSCYRIEGYTCVESEPYVNTLSHPANLRIGVASTFTPITETNDFPHLFFEFTSRRKIQRICGNNKEVTGNFKQRLKVFNLIGVGDFGVSPSSLPALASFIVAPVLIQANRRERWSIDIVTLWKLDSRRHHSSSTPILALCL</sequence>
<organism evidence="1 2">
    <name type="scientific">Mikania micrantha</name>
    <name type="common">bitter vine</name>
    <dbReference type="NCBI Taxonomy" id="192012"/>
    <lineage>
        <taxon>Eukaryota</taxon>
        <taxon>Viridiplantae</taxon>
        <taxon>Streptophyta</taxon>
        <taxon>Embryophyta</taxon>
        <taxon>Tracheophyta</taxon>
        <taxon>Spermatophyta</taxon>
        <taxon>Magnoliopsida</taxon>
        <taxon>eudicotyledons</taxon>
        <taxon>Gunneridae</taxon>
        <taxon>Pentapetalae</taxon>
        <taxon>asterids</taxon>
        <taxon>campanulids</taxon>
        <taxon>Asterales</taxon>
        <taxon>Asteraceae</taxon>
        <taxon>Asteroideae</taxon>
        <taxon>Heliantheae alliance</taxon>
        <taxon>Eupatorieae</taxon>
        <taxon>Mikania</taxon>
    </lineage>
</organism>
<evidence type="ECO:0000313" key="2">
    <source>
        <dbReference type="Proteomes" id="UP000326396"/>
    </source>
</evidence>
<dbReference type="Proteomes" id="UP000326396">
    <property type="component" value="Linkage Group LG14"/>
</dbReference>
<evidence type="ECO:0000313" key="1">
    <source>
        <dbReference type="EMBL" id="KAD5961357.1"/>
    </source>
</evidence>
<gene>
    <name evidence="1" type="ORF">E3N88_12830</name>
</gene>
<protein>
    <submittedName>
        <fullName evidence="1">Uncharacterized protein</fullName>
    </submittedName>
</protein>